<name>A0A1D8EX70_9CAUD</name>
<dbReference type="InterPro" id="IPR025475">
    <property type="entry name" value="DUF4326"/>
</dbReference>
<reference evidence="3" key="1">
    <citation type="submission" date="2016-08" db="EMBL/GenBank/DDBJ databases">
        <authorList>
            <person name="Seilhamer J.J."/>
        </authorList>
    </citation>
    <scope>NUCLEOTIDE SEQUENCE [LARGE SCALE GENOMIC DNA]</scope>
</reference>
<evidence type="ECO:0000313" key="2">
    <source>
        <dbReference type="EMBL" id="AOT25811.1"/>
    </source>
</evidence>
<proteinExistence type="predicted"/>
<keyword evidence="3" id="KW-1185">Reference proteome</keyword>
<organism evidence="2 3">
    <name type="scientific">Mycobacterium phage Tortellini</name>
    <dbReference type="NCBI Taxonomy" id="1897497"/>
    <lineage>
        <taxon>Viruses</taxon>
        <taxon>Duplodnaviria</taxon>
        <taxon>Heunggongvirae</taxon>
        <taxon>Uroviricota</taxon>
        <taxon>Caudoviricetes</taxon>
        <taxon>Pclasvirinae</taxon>
        <taxon>Tortellinivirus</taxon>
        <taxon>Tortellinivirus tortellini</taxon>
        <taxon>Mycobacterium virus Tortellini</taxon>
    </lineage>
</organism>
<dbReference type="OrthoDB" id="18711at10239"/>
<dbReference type="EMBL" id="KX648391">
    <property type="protein sequence ID" value="AOT25811.1"/>
    <property type="molecule type" value="Genomic_DNA"/>
</dbReference>
<accession>A0A1D8EX70</accession>
<feature type="domain" description="DUF4326" evidence="1">
    <location>
        <begin position="42"/>
        <end position="146"/>
    </location>
</feature>
<gene>
    <name evidence="2" type="ORF">SEA_TORTELLINI_66</name>
</gene>
<protein>
    <recommendedName>
        <fullName evidence="1">DUF4326 domain-containing protein</fullName>
    </recommendedName>
</protein>
<dbReference type="Pfam" id="PF14216">
    <property type="entry name" value="DUF4326"/>
    <property type="match status" value="1"/>
</dbReference>
<evidence type="ECO:0000313" key="3">
    <source>
        <dbReference type="Proteomes" id="UP000222614"/>
    </source>
</evidence>
<dbReference type="Proteomes" id="UP000222614">
    <property type="component" value="Segment"/>
</dbReference>
<sequence>MMLTCRGCTSPYDRCSDLWEQQRKCCPDCTHTNAPRRIQRRRTKGWRMPEGAIYVGRPTKWGNPWRITPETNHAMPFGRGAVVHHITEDAILGHFAADDAARWAVQAYRRDLTDALVAAARAELRGRDLACWCPLDQPCHADVLLELANAGTVR</sequence>
<evidence type="ECO:0000259" key="1">
    <source>
        <dbReference type="Pfam" id="PF14216"/>
    </source>
</evidence>